<proteinExistence type="predicted"/>
<protein>
    <submittedName>
        <fullName evidence="1">Uncharacterized protein</fullName>
    </submittedName>
</protein>
<dbReference type="AlphaFoldDB" id="A0A9X8H5B8"/>
<gene>
    <name evidence="1" type="ORF">DYB28_015327</name>
</gene>
<comment type="caution">
    <text evidence="1">The sequence shown here is derived from an EMBL/GenBank/DDBJ whole genome shotgun (WGS) entry which is preliminary data.</text>
</comment>
<evidence type="ECO:0000313" key="2">
    <source>
        <dbReference type="Proteomes" id="UP000275652"/>
    </source>
</evidence>
<name>A0A9X8H5B8_APHAT</name>
<sequence length="161" mass="17354">MITATLSEAGLRDTDVPEMQQYLAKLTSTIVTTGSPLFASHDVLAFRLFWVLNHLLAATPQDSVAFYTAYEAMQNLATAACNVDIEVATADQMHVVVPIVLAHLAPSNEPDVRLSFLALLETLLGNDLMAQAFQPFAASLLVKGITPNIVWQSGKVAATVR</sequence>
<organism evidence="1 2">
    <name type="scientific">Aphanomyces astaci</name>
    <name type="common">Crayfish plague agent</name>
    <dbReference type="NCBI Taxonomy" id="112090"/>
    <lineage>
        <taxon>Eukaryota</taxon>
        <taxon>Sar</taxon>
        <taxon>Stramenopiles</taxon>
        <taxon>Oomycota</taxon>
        <taxon>Saprolegniomycetes</taxon>
        <taxon>Saprolegniales</taxon>
        <taxon>Verrucalvaceae</taxon>
        <taxon>Aphanomyces</taxon>
    </lineage>
</organism>
<reference evidence="1 2" key="1">
    <citation type="journal article" date="2018" name="J. Invertebr. Pathol.">
        <title>New genotyping method for the causative agent of crayfish plague (Aphanomyces astaci) based on whole genome data.</title>
        <authorList>
            <person name="Minardi D."/>
            <person name="Studholme D.J."/>
            <person name="van der Giezen M."/>
            <person name="Pretto T."/>
            <person name="Oidtmann B."/>
        </authorList>
    </citation>
    <scope>NUCLEOTIDE SEQUENCE [LARGE SCALE GENOMIC DNA]</scope>
    <source>
        <strain evidence="1 2">KB13</strain>
    </source>
</reference>
<evidence type="ECO:0000313" key="1">
    <source>
        <dbReference type="EMBL" id="RLO01268.1"/>
    </source>
</evidence>
<dbReference type="Proteomes" id="UP000275652">
    <property type="component" value="Unassembled WGS sequence"/>
</dbReference>
<accession>A0A9X8H5B8</accession>
<dbReference type="EMBL" id="QUTI01036785">
    <property type="protein sequence ID" value="RLO01268.1"/>
    <property type="molecule type" value="Genomic_DNA"/>
</dbReference>